<evidence type="ECO:0000256" key="12">
    <source>
        <dbReference type="ARBA" id="ARBA00029736"/>
    </source>
</evidence>
<evidence type="ECO:0000256" key="5">
    <source>
        <dbReference type="ARBA" id="ARBA00012807"/>
    </source>
</evidence>
<organism evidence="19 20">
    <name type="scientific">Lysinibacillus odysseyi 34hs-1 = NBRC 100172</name>
    <dbReference type="NCBI Taxonomy" id="1220589"/>
    <lineage>
        <taxon>Bacteria</taxon>
        <taxon>Bacillati</taxon>
        <taxon>Bacillota</taxon>
        <taxon>Bacilli</taxon>
        <taxon>Bacillales</taxon>
        <taxon>Bacillaceae</taxon>
        <taxon>Lysinibacillus</taxon>
    </lineage>
</organism>
<dbReference type="FunFam" id="3.40.1280.10:FF:000001">
    <property type="entry name" value="tRNA (guanine-N(1)-)-methyltransferase"/>
    <property type="match status" value="1"/>
</dbReference>
<dbReference type="EMBL" id="JPVP01000046">
    <property type="protein sequence ID" value="KGR87567.1"/>
    <property type="molecule type" value="Genomic_DNA"/>
</dbReference>
<evidence type="ECO:0000256" key="13">
    <source>
        <dbReference type="ARBA" id="ARBA00033392"/>
    </source>
</evidence>
<comment type="subunit">
    <text evidence="4 15 17">Homodimer.</text>
</comment>
<dbReference type="STRING" id="1220589.CD32_03170"/>
<dbReference type="AlphaFoldDB" id="A0A0A3JKN6"/>
<dbReference type="OrthoDB" id="9807416at2"/>
<feature type="domain" description="tRNA methyltransferase TRMD/TRM10-type" evidence="18">
    <location>
        <begin position="1"/>
        <end position="223"/>
    </location>
</feature>
<dbReference type="NCBIfam" id="NF000648">
    <property type="entry name" value="PRK00026.1"/>
    <property type="match status" value="1"/>
</dbReference>
<comment type="catalytic activity">
    <reaction evidence="14 15 17">
        <text>guanosine(37) in tRNA + S-adenosyl-L-methionine = N(1)-methylguanosine(37) in tRNA + S-adenosyl-L-homocysteine + H(+)</text>
        <dbReference type="Rhea" id="RHEA:36899"/>
        <dbReference type="Rhea" id="RHEA-COMP:10145"/>
        <dbReference type="Rhea" id="RHEA-COMP:10147"/>
        <dbReference type="ChEBI" id="CHEBI:15378"/>
        <dbReference type="ChEBI" id="CHEBI:57856"/>
        <dbReference type="ChEBI" id="CHEBI:59789"/>
        <dbReference type="ChEBI" id="CHEBI:73542"/>
        <dbReference type="ChEBI" id="CHEBI:74269"/>
        <dbReference type="EC" id="2.1.1.228"/>
    </reaction>
</comment>
<evidence type="ECO:0000256" key="4">
    <source>
        <dbReference type="ARBA" id="ARBA00011738"/>
    </source>
</evidence>
<evidence type="ECO:0000256" key="14">
    <source>
        <dbReference type="ARBA" id="ARBA00047783"/>
    </source>
</evidence>
<dbReference type="InterPro" id="IPR016009">
    <property type="entry name" value="tRNA_MeTrfase_TRMD/TRM10"/>
</dbReference>
<dbReference type="Pfam" id="PF01746">
    <property type="entry name" value="tRNA_m1G_MT"/>
    <property type="match status" value="1"/>
</dbReference>
<dbReference type="InterPro" id="IPR029028">
    <property type="entry name" value="Alpha/beta_knot_MTases"/>
</dbReference>
<evidence type="ECO:0000256" key="8">
    <source>
        <dbReference type="ARBA" id="ARBA00022603"/>
    </source>
</evidence>
<evidence type="ECO:0000259" key="18">
    <source>
        <dbReference type="Pfam" id="PF01746"/>
    </source>
</evidence>
<dbReference type="FunFam" id="1.10.1270.20:FF:000001">
    <property type="entry name" value="tRNA (guanine-N(1)-)-methyltransferase"/>
    <property type="match status" value="1"/>
</dbReference>
<dbReference type="EC" id="2.1.1.228" evidence="5 15"/>
<accession>A0A0A3JKN6</accession>
<evidence type="ECO:0000256" key="11">
    <source>
        <dbReference type="ARBA" id="ARBA00022694"/>
    </source>
</evidence>
<evidence type="ECO:0000256" key="7">
    <source>
        <dbReference type="ARBA" id="ARBA00022490"/>
    </source>
</evidence>
<feature type="binding site" evidence="15 16">
    <location>
        <position position="111"/>
    </location>
    <ligand>
        <name>S-adenosyl-L-methionine</name>
        <dbReference type="ChEBI" id="CHEBI:59789"/>
    </ligand>
</feature>
<gene>
    <name evidence="15" type="primary">trmD</name>
    <name evidence="19" type="ORF">CD32_03170</name>
</gene>
<keyword evidence="10 15" id="KW-0949">S-adenosyl-L-methionine</keyword>
<feature type="binding site" evidence="15 16">
    <location>
        <begin position="131"/>
        <end position="136"/>
    </location>
    <ligand>
        <name>S-adenosyl-L-methionine</name>
        <dbReference type="ChEBI" id="CHEBI:59789"/>
    </ligand>
</feature>
<reference evidence="19 20" key="1">
    <citation type="submission" date="2014-02" db="EMBL/GenBank/DDBJ databases">
        <title>Draft genome sequence of Lysinibacillus odysseyi NBRC 100172.</title>
        <authorList>
            <person name="Zhang F."/>
            <person name="Wang G."/>
            <person name="Zhang L."/>
        </authorList>
    </citation>
    <scope>NUCLEOTIDE SEQUENCE [LARGE SCALE GENOMIC DNA]</scope>
    <source>
        <strain evidence="19 20">NBRC 100172</strain>
    </source>
</reference>
<dbReference type="InterPro" id="IPR002649">
    <property type="entry name" value="tRNA_m1G_MeTrfase_TrmD"/>
</dbReference>
<dbReference type="NCBIfam" id="TIGR00088">
    <property type="entry name" value="trmD"/>
    <property type="match status" value="1"/>
</dbReference>
<keyword evidence="9 15" id="KW-0808">Transferase</keyword>
<dbReference type="SUPFAM" id="SSF75217">
    <property type="entry name" value="alpha/beta knot"/>
    <property type="match status" value="1"/>
</dbReference>
<evidence type="ECO:0000256" key="2">
    <source>
        <dbReference type="ARBA" id="ARBA00004496"/>
    </source>
</evidence>
<comment type="function">
    <text evidence="1 15 17">Specifically methylates guanosine-37 in various tRNAs.</text>
</comment>
<dbReference type="GO" id="GO:0002939">
    <property type="term" value="P:tRNA N1-guanine methylation"/>
    <property type="evidence" value="ECO:0007669"/>
    <property type="project" value="TreeGrafter"/>
</dbReference>
<dbReference type="Proteomes" id="UP000030437">
    <property type="component" value="Unassembled WGS sequence"/>
</dbReference>
<dbReference type="Gene3D" id="1.10.1270.20">
    <property type="entry name" value="tRNA(m1g37)methyltransferase, domain 2"/>
    <property type="match status" value="1"/>
</dbReference>
<dbReference type="PANTHER" id="PTHR46417">
    <property type="entry name" value="TRNA (GUANINE-N(1)-)-METHYLTRANSFERASE"/>
    <property type="match status" value="1"/>
</dbReference>
<name>A0A0A3JKN6_9BACI</name>
<evidence type="ECO:0000256" key="10">
    <source>
        <dbReference type="ARBA" id="ARBA00022691"/>
    </source>
</evidence>
<dbReference type="GO" id="GO:0052906">
    <property type="term" value="F:tRNA (guanine(37)-N1)-methyltransferase activity"/>
    <property type="evidence" value="ECO:0007669"/>
    <property type="project" value="UniProtKB-UniRule"/>
</dbReference>
<sequence>MNIHVLSLFPDMFEGVFGASILKKAQEKGAVELTVSDIREYSDNKHKQVDDYPYGGGAGMVLKPEPMFNAVENITEGRKPRVILMCPQGERFTQKKAEELAQEEDLVFLCGHYEGYDERIREHLVTDEISIGDFVLTGGELPAMTVIDAVVRLLPGVLGQADSHIQDSFSTGLLEHPHYTRPADFRGMKVPDVLTSGNHAKIEEWRMEQSLKRTFMRRPDLLEALELTPKQQKILETLKKELL</sequence>
<dbReference type="PIRSF" id="PIRSF000386">
    <property type="entry name" value="tRNA_mtase"/>
    <property type="match status" value="1"/>
</dbReference>
<keyword evidence="7 15" id="KW-0963">Cytoplasm</keyword>
<evidence type="ECO:0000313" key="20">
    <source>
        <dbReference type="Proteomes" id="UP000030437"/>
    </source>
</evidence>
<keyword evidence="20" id="KW-1185">Reference proteome</keyword>
<keyword evidence="8 15" id="KW-0489">Methyltransferase</keyword>
<comment type="subcellular location">
    <subcellularLocation>
        <location evidence="2 15 17">Cytoplasm</location>
    </subcellularLocation>
</comment>
<evidence type="ECO:0000256" key="16">
    <source>
        <dbReference type="PIRSR" id="PIRSR000386-1"/>
    </source>
</evidence>
<comment type="similarity">
    <text evidence="3 15 17">Belongs to the RNA methyltransferase TrmD family.</text>
</comment>
<proteinExistence type="inferred from homology"/>
<comment type="caution">
    <text evidence="19">The sequence shown here is derived from an EMBL/GenBank/DDBJ whole genome shotgun (WGS) entry which is preliminary data.</text>
</comment>
<dbReference type="Gene3D" id="3.40.1280.10">
    <property type="match status" value="1"/>
</dbReference>
<evidence type="ECO:0000256" key="17">
    <source>
        <dbReference type="RuleBase" id="RU003464"/>
    </source>
</evidence>
<evidence type="ECO:0000256" key="6">
    <source>
        <dbReference type="ARBA" id="ARBA00014679"/>
    </source>
</evidence>
<evidence type="ECO:0000256" key="15">
    <source>
        <dbReference type="HAMAP-Rule" id="MF_00605"/>
    </source>
</evidence>
<evidence type="ECO:0000313" key="19">
    <source>
        <dbReference type="EMBL" id="KGR87567.1"/>
    </source>
</evidence>
<dbReference type="PANTHER" id="PTHR46417:SF1">
    <property type="entry name" value="TRNA (GUANINE-N(1)-)-METHYLTRANSFERASE"/>
    <property type="match status" value="1"/>
</dbReference>
<evidence type="ECO:0000256" key="9">
    <source>
        <dbReference type="ARBA" id="ARBA00022679"/>
    </source>
</evidence>
<dbReference type="RefSeq" id="WP_036151251.1">
    <property type="nucleotide sequence ID" value="NZ_AVCX01000017.1"/>
</dbReference>
<dbReference type="InterPro" id="IPR023148">
    <property type="entry name" value="tRNA_m1G_MeTrfase_C_sf"/>
</dbReference>
<evidence type="ECO:0000256" key="3">
    <source>
        <dbReference type="ARBA" id="ARBA00007630"/>
    </source>
</evidence>
<dbReference type="InterPro" id="IPR029026">
    <property type="entry name" value="tRNA_m1G_MTases_N"/>
</dbReference>
<dbReference type="eggNOG" id="COG0336">
    <property type="taxonomic scope" value="Bacteria"/>
</dbReference>
<dbReference type="HAMAP" id="MF_00605">
    <property type="entry name" value="TrmD"/>
    <property type="match status" value="1"/>
</dbReference>
<protein>
    <recommendedName>
        <fullName evidence="6 15">tRNA (guanine-N(1)-)-methyltransferase</fullName>
        <ecNumber evidence="5 15">2.1.1.228</ecNumber>
    </recommendedName>
    <alternativeName>
        <fullName evidence="12 15">M1G-methyltransferase</fullName>
    </alternativeName>
    <alternativeName>
        <fullName evidence="13 15">tRNA [GM37] methyltransferase</fullName>
    </alternativeName>
</protein>
<evidence type="ECO:0000256" key="1">
    <source>
        <dbReference type="ARBA" id="ARBA00002634"/>
    </source>
</evidence>
<dbReference type="CDD" id="cd18080">
    <property type="entry name" value="TrmD-like"/>
    <property type="match status" value="1"/>
</dbReference>
<keyword evidence="11 15" id="KW-0819">tRNA processing</keyword>
<dbReference type="GO" id="GO:0005829">
    <property type="term" value="C:cytosol"/>
    <property type="evidence" value="ECO:0007669"/>
    <property type="project" value="TreeGrafter"/>
</dbReference>